<feature type="transmembrane region" description="Helical" evidence="13">
    <location>
        <begin position="456"/>
        <end position="477"/>
    </location>
</feature>
<evidence type="ECO:0000256" key="6">
    <source>
        <dbReference type="ARBA" id="ARBA00022596"/>
    </source>
</evidence>
<comment type="caution">
    <text evidence="15">The sequence shown here is derived from an EMBL/GenBank/DDBJ whole genome shotgun (WGS) entry which is preliminary data.</text>
</comment>
<dbReference type="GO" id="GO:0032025">
    <property type="term" value="P:response to cobalt ion"/>
    <property type="evidence" value="ECO:0007669"/>
    <property type="project" value="TreeGrafter"/>
</dbReference>
<dbReference type="EMBL" id="JAHHHV010000003">
    <property type="protein sequence ID" value="MBW4463937.1"/>
    <property type="molecule type" value="Genomic_DNA"/>
</dbReference>
<evidence type="ECO:0000256" key="13">
    <source>
        <dbReference type="RuleBase" id="RU362101"/>
    </source>
</evidence>
<protein>
    <recommendedName>
        <fullName evidence="13">Nickel/cobalt efflux system</fullName>
    </recommendedName>
</protein>
<keyword evidence="11 13" id="KW-0472">Membrane</keyword>
<evidence type="ECO:0000256" key="8">
    <source>
        <dbReference type="ARBA" id="ARBA00022989"/>
    </source>
</evidence>
<evidence type="ECO:0000256" key="5">
    <source>
        <dbReference type="ARBA" id="ARBA00022475"/>
    </source>
</evidence>
<dbReference type="InterPro" id="IPR051224">
    <property type="entry name" value="NiCoT_RcnA"/>
</dbReference>
<evidence type="ECO:0000256" key="14">
    <source>
        <dbReference type="SAM" id="MobiDB-lite"/>
    </source>
</evidence>
<comment type="subcellular location">
    <subcellularLocation>
        <location evidence="2 13">Cell membrane</location>
        <topology evidence="2 13">Multi-pass membrane protein</topology>
    </subcellularLocation>
</comment>
<evidence type="ECO:0000256" key="2">
    <source>
        <dbReference type="ARBA" id="ARBA00004651"/>
    </source>
</evidence>
<keyword evidence="9" id="KW-0406">Ion transport</keyword>
<evidence type="ECO:0000256" key="1">
    <source>
        <dbReference type="ARBA" id="ARBA00002510"/>
    </source>
</evidence>
<evidence type="ECO:0000313" key="15">
    <source>
        <dbReference type="EMBL" id="MBW4463937.1"/>
    </source>
</evidence>
<dbReference type="Proteomes" id="UP000707356">
    <property type="component" value="Unassembled WGS sequence"/>
</dbReference>
<feature type="transmembrane region" description="Helical" evidence="13">
    <location>
        <begin position="267"/>
        <end position="285"/>
    </location>
</feature>
<reference evidence="15" key="2">
    <citation type="journal article" date="2022" name="Microbiol. Resour. Announc.">
        <title>Metagenome Sequencing to Explore Phylogenomics of Terrestrial Cyanobacteria.</title>
        <authorList>
            <person name="Ward R.D."/>
            <person name="Stajich J.E."/>
            <person name="Johansen J.R."/>
            <person name="Huntemann M."/>
            <person name="Clum A."/>
            <person name="Foster B."/>
            <person name="Foster B."/>
            <person name="Roux S."/>
            <person name="Palaniappan K."/>
            <person name="Varghese N."/>
            <person name="Mukherjee S."/>
            <person name="Reddy T.B.K."/>
            <person name="Daum C."/>
            <person name="Copeland A."/>
            <person name="Chen I.A."/>
            <person name="Ivanova N.N."/>
            <person name="Kyrpides N.C."/>
            <person name="Shapiro N."/>
            <person name="Eloe-Fadrosh E.A."/>
            <person name="Pietrasiak N."/>
        </authorList>
    </citation>
    <scope>NUCLEOTIDE SEQUENCE</scope>
    <source>
        <strain evidence="15">GSE-TBD4-15B</strain>
    </source>
</reference>
<gene>
    <name evidence="15" type="ORF">KME07_00645</name>
</gene>
<dbReference type="InterPro" id="IPR011541">
    <property type="entry name" value="Ni/Co_transpt_high_affinity"/>
</dbReference>
<keyword evidence="10" id="KW-0921">Nickel transport</keyword>
<organism evidence="15 16">
    <name type="scientific">Pegethrix bostrychoides GSE-TBD4-15B</name>
    <dbReference type="NCBI Taxonomy" id="2839662"/>
    <lineage>
        <taxon>Bacteria</taxon>
        <taxon>Bacillati</taxon>
        <taxon>Cyanobacteriota</taxon>
        <taxon>Cyanophyceae</taxon>
        <taxon>Oculatellales</taxon>
        <taxon>Oculatellaceae</taxon>
        <taxon>Pegethrix</taxon>
    </lineage>
</organism>
<reference evidence="15" key="1">
    <citation type="submission" date="2021-05" db="EMBL/GenBank/DDBJ databases">
        <authorList>
            <person name="Pietrasiak N."/>
            <person name="Ward R."/>
            <person name="Stajich J.E."/>
            <person name="Kurbessoian T."/>
        </authorList>
    </citation>
    <scope>NUCLEOTIDE SEQUENCE</scope>
    <source>
        <strain evidence="15">GSE-TBD4-15B</strain>
    </source>
</reference>
<evidence type="ECO:0000256" key="3">
    <source>
        <dbReference type="ARBA" id="ARBA00022426"/>
    </source>
</evidence>
<evidence type="ECO:0000313" key="16">
    <source>
        <dbReference type="Proteomes" id="UP000707356"/>
    </source>
</evidence>
<evidence type="ECO:0000256" key="4">
    <source>
        <dbReference type="ARBA" id="ARBA00022448"/>
    </source>
</evidence>
<dbReference type="GO" id="GO:0006824">
    <property type="term" value="P:cobalt ion transport"/>
    <property type="evidence" value="ECO:0007669"/>
    <property type="project" value="UniProtKB-KW"/>
</dbReference>
<dbReference type="GO" id="GO:0010045">
    <property type="term" value="P:response to nickel cation"/>
    <property type="evidence" value="ECO:0007669"/>
    <property type="project" value="TreeGrafter"/>
</dbReference>
<keyword evidence="5" id="KW-1003">Cell membrane</keyword>
<proteinExistence type="inferred from homology"/>
<keyword evidence="3" id="KW-0171">Cobalt transport</keyword>
<feature type="compositionally biased region" description="Basic residues" evidence="14">
    <location>
        <begin position="336"/>
        <end position="363"/>
    </location>
</feature>
<feature type="transmembrane region" description="Helical" evidence="13">
    <location>
        <begin position="230"/>
        <end position="255"/>
    </location>
</feature>
<feature type="transmembrane region" description="Helical" evidence="13">
    <location>
        <begin position="186"/>
        <end position="204"/>
    </location>
</feature>
<dbReference type="InterPro" id="IPR018247">
    <property type="entry name" value="EF_Hand_1_Ca_BS"/>
</dbReference>
<name>A0A951U3Y3_9CYAN</name>
<keyword evidence="7 13" id="KW-0812">Transmembrane</keyword>
<dbReference type="GO" id="GO:0005886">
    <property type="term" value="C:plasma membrane"/>
    <property type="evidence" value="ECO:0007669"/>
    <property type="project" value="UniProtKB-SubCell"/>
</dbReference>
<keyword evidence="8 13" id="KW-1133">Transmembrane helix</keyword>
<feature type="transmembrane region" description="Helical" evidence="13">
    <location>
        <begin position="412"/>
        <end position="435"/>
    </location>
</feature>
<feature type="transmembrane region" description="Helical" evidence="13">
    <location>
        <begin position="380"/>
        <end position="406"/>
    </location>
</feature>
<comment type="function">
    <text evidence="1">Efflux system for nickel and cobalt.</text>
</comment>
<dbReference type="GO" id="GO:0046583">
    <property type="term" value="F:monoatomic cation efflux transmembrane transporter activity"/>
    <property type="evidence" value="ECO:0007669"/>
    <property type="project" value="TreeGrafter"/>
</dbReference>
<sequence length="479" mass="51316">MSSKIRSACYFVLFLVSALFIWAIAALPSQAHWSDMSAAEILLEQSSAQMNFTYPTGLTPFADDDRNGQLSSGEVMAHQRELTDFLAAAIQLTNGAQVGSLTVQPLPQGTASPVIQAAPQNTHSTLQLTYSWPQPVQALKIRYGLFLPGVSTASCLATILQNQQLKTFVFTPKQQVFAIAPGLDRFGSGGILLAVGGAIVWGAMHSLSPGHGKTLVGAYLVGARATAKHAVFLALTTTVTHTLGIFALGLIAVFASRYILPEQLYPWMNLVSGVMVAVIGGNLFWSRFQKFFGYQSHAGHLHHIHTHDHKSQLDLQTMAYVHGTVQTKLLEPTHQHHDHQHHRHEHYGHDHGHHHDHSHHSGHSHLPPDADGSPITWRSLLALGVSGGLVPCPAALVLLLSCIALGNVGLGLLLVLAFSLGLAAVLTGLGLLMVYAKPLFRHLPTPKGAARLLPTFSAIGIVVIGIGLSAQAALQIAGR</sequence>
<dbReference type="PROSITE" id="PS00018">
    <property type="entry name" value="EF_HAND_1"/>
    <property type="match status" value="1"/>
</dbReference>
<feature type="region of interest" description="Disordered" evidence="14">
    <location>
        <begin position="333"/>
        <end position="368"/>
    </location>
</feature>
<evidence type="ECO:0000256" key="11">
    <source>
        <dbReference type="ARBA" id="ARBA00023136"/>
    </source>
</evidence>
<evidence type="ECO:0000256" key="12">
    <source>
        <dbReference type="ARBA" id="ARBA00023285"/>
    </source>
</evidence>
<evidence type="ECO:0000256" key="10">
    <source>
        <dbReference type="ARBA" id="ARBA00023112"/>
    </source>
</evidence>
<evidence type="ECO:0000256" key="7">
    <source>
        <dbReference type="ARBA" id="ARBA00022692"/>
    </source>
</evidence>
<dbReference type="PANTHER" id="PTHR40659:SF1">
    <property type="entry name" value="NICKEL_COBALT EFFLUX SYSTEM RCNA"/>
    <property type="match status" value="1"/>
</dbReference>
<keyword evidence="6" id="KW-0533">Nickel</keyword>
<keyword evidence="12" id="KW-0170">Cobalt</keyword>
<evidence type="ECO:0000256" key="9">
    <source>
        <dbReference type="ARBA" id="ARBA00023065"/>
    </source>
</evidence>
<comment type="similarity">
    <text evidence="13">Belongs to the NiCoT transporter (TC 2.A.52) family.</text>
</comment>
<keyword evidence="4 13" id="KW-0813">Transport</keyword>
<dbReference type="Pfam" id="PF03824">
    <property type="entry name" value="NicO"/>
    <property type="match status" value="1"/>
</dbReference>
<dbReference type="PANTHER" id="PTHR40659">
    <property type="entry name" value="NICKEL/COBALT EFFLUX SYSTEM RCNA"/>
    <property type="match status" value="1"/>
</dbReference>
<dbReference type="GO" id="GO:0015099">
    <property type="term" value="F:nickel cation transmembrane transporter activity"/>
    <property type="evidence" value="ECO:0007669"/>
    <property type="project" value="UniProtKB-UniRule"/>
</dbReference>
<dbReference type="AlphaFoldDB" id="A0A951U3Y3"/>
<accession>A0A951U3Y3</accession>